<feature type="region of interest" description="Disordered" evidence="1">
    <location>
        <begin position="139"/>
        <end position="161"/>
    </location>
</feature>
<dbReference type="EMBL" id="JFFI01002635">
    <property type="protein sequence ID" value="KXH28016.1"/>
    <property type="molecule type" value="Genomic_DNA"/>
</dbReference>
<organism evidence="2 3">
    <name type="scientific">Colletotrichum salicis</name>
    <dbReference type="NCBI Taxonomy" id="1209931"/>
    <lineage>
        <taxon>Eukaryota</taxon>
        <taxon>Fungi</taxon>
        <taxon>Dikarya</taxon>
        <taxon>Ascomycota</taxon>
        <taxon>Pezizomycotina</taxon>
        <taxon>Sordariomycetes</taxon>
        <taxon>Hypocreomycetidae</taxon>
        <taxon>Glomerellales</taxon>
        <taxon>Glomerellaceae</taxon>
        <taxon>Colletotrichum</taxon>
        <taxon>Colletotrichum acutatum species complex</taxon>
    </lineage>
</organism>
<dbReference type="PANTHER" id="PTHR38166">
    <property type="entry name" value="C2H2-TYPE DOMAIN-CONTAINING PROTEIN-RELATED"/>
    <property type="match status" value="1"/>
</dbReference>
<dbReference type="STRING" id="1209931.A0A135RWK7"/>
<comment type="caution">
    <text evidence="2">The sequence shown here is derived from an EMBL/GenBank/DDBJ whole genome shotgun (WGS) entry which is preliminary data.</text>
</comment>
<gene>
    <name evidence="2" type="ORF">CSAL01_02777</name>
</gene>
<dbReference type="AlphaFoldDB" id="A0A135RWK7"/>
<dbReference type="PANTHER" id="PTHR38166:SF1">
    <property type="entry name" value="C2H2-TYPE DOMAIN-CONTAINING PROTEIN"/>
    <property type="match status" value="1"/>
</dbReference>
<accession>A0A135RWK7</accession>
<evidence type="ECO:0000313" key="3">
    <source>
        <dbReference type="Proteomes" id="UP000070121"/>
    </source>
</evidence>
<name>A0A135RWK7_9PEZI</name>
<protein>
    <recommendedName>
        <fullName evidence="4">C2H2-type domain-containing protein</fullName>
    </recommendedName>
</protein>
<dbReference type="Proteomes" id="UP000070121">
    <property type="component" value="Unassembled WGS sequence"/>
</dbReference>
<proteinExistence type="predicted"/>
<reference evidence="2 3" key="1">
    <citation type="submission" date="2014-02" db="EMBL/GenBank/DDBJ databases">
        <title>The genome sequence of Colletotrichum salicis CBS 607.94.</title>
        <authorList>
            <person name="Baroncelli R."/>
            <person name="Thon M.R."/>
        </authorList>
    </citation>
    <scope>NUCLEOTIDE SEQUENCE [LARGE SCALE GENOMIC DNA]</scope>
    <source>
        <strain evidence="2 3">CBS 607.94</strain>
    </source>
</reference>
<feature type="compositionally biased region" description="Polar residues" evidence="1">
    <location>
        <begin position="139"/>
        <end position="160"/>
    </location>
</feature>
<dbReference type="OrthoDB" id="4161727at2759"/>
<evidence type="ECO:0000313" key="2">
    <source>
        <dbReference type="EMBL" id="KXH28016.1"/>
    </source>
</evidence>
<sequence>MPASYAIRMADDRYAAVTGWDPTAALTQQFSDLAIYGQSEVAMAFNPSHVSYRGNGHVVHYSYRLAISDRKSSYNQDRASFSNSRRGSYGHSFAAYATQYALESTRDTRYVSEGFFDGGGGGGSGGLRSTPPADVFQQRMQQASTSGTSDNSGVDISQDGSIPVLGASEEVPEATSNATSSSAGEAAIDRGVIGTTNGVNSSTEPARPALLACPYIKQKPNCPRCHGIFKTEGEVANHLKEETLCKVIQGEGHVEGFDAAQEKLLESKKRKKGVETEEDKWREIFKILFPSHKDMPGPFYNTPLYDQSATDRTSKRKRQEGVERIFTRNIPSPVEVEMFSRLEEAVEGRLSKKKRRKIMDAFREFAVKMLRHYAEGNFMEGTATLTSKSVHLDKTDEITRANENIEEKVDEKPVRLDLVPNATESTESPTESAMTLYTSPTCGVEQTPSCFNLEGYDFGNDLDMTCWPLWDAAFANGNEDDFQPDIKTCYLKNAPADVYEGGYAIPRQAEHVIGEDTTS</sequence>
<evidence type="ECO:0000256" key="1">
    <source>
        <dbReference type="SAM" id="MobiDB-lite"/>
    </source>
</evidence>
<evidence type="ECO:0008006" key="4">
    <source>
        <dbReference type="Google" id="ProtNLM"/>
    </source>
</evidence>
<keyword evidence="3" id="KW-1185">Reference proteome</keyword>